<comment type="caution">
    <text evidence="1">The sequence shown here is derived from an EMBL/GenBank/DDBJ whole genome shotgun (WGS) entry which is preliminary data.</text>
</comment>
<sequence length="183" mass="19744">MAEPIETLTQQLIRRATDPFGLAILTGMASSSFWLFGSLGISIDGAFPAIVTESERAKKGISDASALKLWEWVFHRAKKHFAALALLSGASYLVASAFRPDLRPILYGASFLSFSALPYTLVTLMPINNEILKIASDASKHDGKSPEPGLVDELFSEWSKYNSIRIGIATVAWGLGTAALLLA</sequence>
<protein>
    <submittedName>
        <fullName evidence="1">Uncharacterized protein</fullName>
    </submittedName>
</protein>
<reference evidence="1" key="1">
    <citation type="submission" date="2019-10" db="EMBL/GenBank/DDBJ databases">
        <authorList>
            <consortium name="DOE Joint Genome Institute"/>
            <person name="Kuo A."/>
            <person name="Miyauchi S."/>
            <person name="Kiss E."/>
            <person name="Drula E."/>
            <person name="Kohler A."/>
            <person name="Sanchez-Garcia M."/>
            <person name="Andreopoulos B."/>
            <person name="Barry K.W."/>
            <person name="Bonito G."/>
            <person name="Buee M."/>
            <person name="Carver A."/>
            <person name="Chen C."/>
            <person name="Cichocki N."/>
            <person name="Clum A."/>
            <person name="Culley D."/>
            <person name="Crous P.W."/>
            <person name="Fauchery L."/>
            <person name="Girlanda M."/>
            <person name="Hayes R."/>
            <person name="Keri Z."/>
            <person name="Labutti K."/>
            <person name="Lipzen A."/>
            <person name="Lombard V."/>
            <person name="Magnuson J."/>
            <person name="Maillard F."/>
            <person name="Morin E."/>
            <person name="Murat C."/>
            <person name="Nolan M."/>
            <person name="Ohm R."/>
            <person name="Pangilinan J."/>
            <person name="Pereira M."/>
            <person name="Perotto S."/>
            <person name="Peter M."/>
            <person name="Riley R."/>
            <person name="Sitrit Y."/>
            <person name="Stielow B."/>
            <person name="Szollosi G."/>
            <person name="Zifcakova L."/>
            <person name="Stursova M."/>
            <person name="Spatafora J.W."/>
            <person name="Tedersoo L."/>
            <person name="Vaario L.-M."/>
            <person name="Yamada A."/>
            <person name="Yan M."/>
            <person name="Wang P."/>
            <person name="Xu J."/>
            <person name="Bruns T."/>
            <person name="Baldrian P."/>
            <person name="Vilgalys R."/>
            <person name="Henrissat B."/>
            <person name="Grigoriev I.V."/>
            <person name="Hibbett D."/>
            <person name="Nagy L.G."/>
            <person name="Martin F.M."/>
        </authorList>
    </citation>
    <scope>NUCLEOTIDE SEQUENCE</scope>
    <source>
        <strain evidence="1">P2</strain>
    </source>
</reference>
<organism evidence="1 2">
    <name type="scientific">Thelephora ganbajun</name>
    <name type="common">Ganba fungus</name>
    <dbReference type="NCBI Taxonomy" id="370292"/>
    <lineage>
        <taxon>Eukaryota</taxon>
        <taxon>Fungi</taxon>
        <taxon>Dikarya</taxon>
        <taxon>Basidiomycota</taxon>
        <taxon>Agaricomycotina</taxon>
        <taxon>Agaricomycetes</taxon>
        <taxon>Thelephorales</taxon>
        <taxon>Thelephoraceae</taxon>
        <taxon>Thelephora</taxon>
    </lineage>
</organism>
<accession>A0ACB6Z994</accession>
<proteinExistence type="predicted"/>
<evidence type="ECO:0000313" key="1">
    <source>
        <dbReference type="EMBL" id="KAF9646087.1"/>
    </source>
</evidence>
<dbReference type="EMBL" id="MU118068">
    <property type="protein sequence ID" value="KAF9646087.1"/>
    <property type="molecule type" value="Genomic_DNA"/>
</dbReference>
<gene>
    <name evidence="1" type="ORF">BDM02DRAFT_3130630</name>
</gene>
<reference evidence="1" key="2">
    <citation type="journal article" date="2020" name="Nat. Commun.">
        <title>Large-scale genome sequencing of mycorrhizal fungi provides insights into the early evolution of symbiotic traits.</title>
        <authorList>
            <person name="Miyauchi S."/>
            <person name="Kiss E."/>
            <person name="Kuo A."/>
            <person name="Drula E."/>
            <person name="Kohler A."/>
            <person name="Sanchez-Garcia M."/>
            <person name="Morin E."/>
            <person name="Andreopoulos B."/>
            <person name="Barry K.W."/>
            <person name="Bonito G."/>
            <person name="Buee M."/>
            <person name="Carver A."/>
            <person name="Chen C."/>
            <person name="Cichocki N."/>
            <person name="Clum A."/>
            <person name="Culley D."/>
            <person name="Crous P.W."/>
            <person name="Fauchery L."/>
            <person name="Girlanda M."/>
            <person name="Hayes R.D."/>
            <person name="Keri Z."/>
            <person name="LaButti K."/>
            <person name="Lipzen A."/>
            <person name="Lombard V."/>
            <person name="Magnuson J."/>
            <person name="Maillard F."/>
            <person name="Murat C."/>
            <person name="Nolan M."/>
            <person name="Ohm R.A."/>
            <person name="Pangilinan J."/>
            <person name="Pereira M.F."/>
            <person name="Perotto S."/>
            <person name="Peter M."/>
            <person name="Pfister S."/>
            <person name="Riley R."/>
            <person name="Sitrit Y."/>
            <person name="Stielow J.B."/>
            <person name="Szollosi G."/>
            <person name="Zifcakova L."/>
            <person name="Stursova M."/>
            <person name="Spatafora J.W."/>
            <person name="Tedersoo L."/>
            <person name="Vaario L.M."/>
            <person name="Yamada A."/>
            <person name="Yan M."/>
            <person name="Wang P."/>
            <person name="Xu J."/>
            <person name="Bruns T."/>
            <person name="Baldrian P."/>
            <person name="Vilgalys R."/>
            <person name="Dunand C."/>
            <person name="Henrissat B."/>
            <person name="Grigoriev I.V."/>
            <person name="Hibbett D."/>
            <person name="Nagy L.G."/>
            <person name="Martin F.M."/>
        </authorList>
    </citation>
    <scope>NUCLEOTIDE SEQUENCE</scope>
    <source>
        <strain evidence="1">P2</strain>
    </source>
</reference>
<name>A0ACB6Z994_THEGA</name>
<keyword evidence="2" id="KW-1185">Reference proteome</keyword>
<dbReference type="Proteomes" id="UP000886501">
    <property type="component" value="Unassembled WGS sequence"/>
</dbReference>
<evidence type="ECO:0000313" key="2">
    <source>
        <dbReference type="Proteomes" id="UP000886501"/>
    </source>
</evidence>